<dbReference type="EMBL" id="CP129113">
    <property type="protein sequence ID" value="WLV25198.1"/>
    <property type="molecule type" value="Genomic_DNA"/>
</dbReference>
<protein>
    <submittedName>
        <fullName evidence="1">DUF3231 family protein</fullName>
    </submittedName>
</protein>
<dbReference type="RefSeq" id="WP_348028981.1">
    <property type="nucleotide sequence ID" value="NZ_CP129113.1"/>
</dbReference>
<dbReference type="InterPro" id="IPR021617">
    <property type="entry name" value="DUF3231"/>
</dbReference>
<sequence>MENENKPDLSSTELGALWLTYHKKTLILRMLEYFIQHAEDQQSESLMSDLHNELLQKVNKIKTLFENEGASVPIGFTEKDVNLKAPKLWDHGFNVMFSRVLKEISVGMYVLHLTMSYRKDVIELYEELFRMSGTYYRYFTDYLIGKNLLSCPNYVNMPKSADYITDKDYAKGTDILGDKRTINTVEYGYLYHGMETNVIGMKLMEGFVQTTKDEDLKKYFEKGRKIAKEQVEDINKKLFDENIQSPLMPAGTLGSSTEAPFSDKLMIFCNYLLTGLQMGAAGFGTGFSMRNDLQAKNAVFGKDIFQYQREGVQLMMSKGWLEEPPKMDL</sequence>
<proteinExistence type="predicted"/>
<gene>
    <name evidence="1" type="ORF">QR721_02915</name>
</gene>
<organism evidence="1 2">
    <name type="scientific">Aciduricibacillus chroicocephali</name>
    <dbReference type="NCBI Taxonomy" id="3054939"/>
    <lineage>
        <taxon>Bacteria</taxon>
        <taxon>Bacillati</taxon>
        <taxon>Bacillota</taxon>
        <taxon>Bacilli</taxon>
        <taxon>Bacillales</taxon>
        <taxon>Bacillaceae</taxon>
        <taxon>Aciduricibacillus</taxon>
    </lineage>
</organism>
<accession>A0ABY9KWG3</accession>
<dbReference type="Proteomes" id="UP001180087">
    <property type="component" value="Chromosome"/>
</dbReference>
<dbReference type="Gene3D" id="1.20.1260.10">
    <property type="match status" value="2"/>
</dbReference>
<keyword evidence="2" id="KW-1185">Reference proteome</keyword>
<evidence type="ECO:0000313" key="2">
    <source>
        <dbReference type="Proteomes" id="UP001180087"/>
    </source>
</evidence>
<evidence type="ECO:0000313" key="1">
    <source>
        <dbReference type="EMBL" id="WLV25198.1"/>
    </source>
</evidence>
<reference evidence="1" key="1">
    <citation type="submission" date="2023-06" db="EMBL/GenBank/DDBJ databases">
        <title>A Treasure from Seagulls: Isolation and Description of Aciduricobacillus qingdaonensis gen. nov., sp. nov., a Rare Obligately Uric Acid-utilizing Member in the Family Bacillaceae.</title>
        <authorList>
            <person name="Liu W."/>
            <person name="Wang B."/>
        </authorList>
    </citation>
    <scope>NUCLEOTIDE SEQUENCE</scope>
    <source>
        <strain evidence="1">44XB</strain>
    </source>
</reference>
<dbReference type="InterPro" id="IPR012347">
    <property type="entry name" value="Ferritin-like"/>
</dbReference>
<dbReference type="Pfam" id="PF11553">
    <property type="entry name" value="DUF3231"/>
    <property type="match status" value="2"/>
</dbReference>
<name>A0ABY9KWG3_9BACI</name>